<dbReference type="Pfam" id="PF05193">
    <property type="entry name" value="Peptidase_M16_C"/>
    <property type="match status" value="1"/>
</dbReference>
<dbReference type="GO" id="GO:0043171">
    <property type="term" value="P:peptide catabolic process"/>
    <property type="evidence" value="ECO:0007669"/>
    <property type="project" value="TreeGrafter"/>
</dbReference>
<dbReference type="PANTHER" id="PTHR43690">
    <property type="entry name" value="NARDILYSIN"/>
    <property type="match status" value="1"/>
</dbReference>
<organism evidence="4 5">
    <name type="scientific">Coffea canephora</name>
    <name type="common">Robusta coffee</name>
    <dbReference type="NCBI Taxonomy" id="49390"/>
    <lineage>
        <taxon>Eukaryota</taxon>
        <taxon>Viridiplantae</taxon>
        <taxon>Streptophyta</taxon>
        <taxon>Embryophyta</taxon>
        <taxon>Tracheophyta</taxon>
        <taxon>Spermatophyta</taxon>
        <taxon>Magnoliopsida</taxon>
        <taxon>eudicotyledons</taxon>
        <taxon>Gunneridae</taxon>
        <taxon>Pentapetalae</taxon>
        <taxon>asterids</taxon>
        <taxon>lamiids</taxon>
        <taxon>Gentianales</taxon>
        <taxon>Rubiaceae</taxon>
        <taxon>Ixoroideae</taxon>
        <taxon>Gardenieae complex</taxon>
        <taxon>Bertiereae - Coffeeae clade</taxon>
        <taxon>Coffeeae</taxon>
        <taxon>Coffea</taxon>
    </lineage>
</organism>
<sequence length="190" mass="22073">MSLVREFKIKCLNGQNSQLLLQQFFEVKLGRFSVIKEMVTKDYQNFKFQQPYQQAMYYCSLILHDQALPWTEQLEVLPHLQVDNLLKFYPQMLSRTFLECYIAGNIEPKEAESIIQHIEDVFYKGPQPLSLALFASQHLSTRVVKLVRGLNYSYNAEGLNPSDENSALLHYIQVHVLKSLGNSNEYHNAL</sequence>
<dbReference type="InterPro" id="IPR007863">
    <property type="entry name" value="Peptidase_M16_C"/>
</dbReference>
<dbReference type="AlphaFoldDB" id="A0A068VIH2"/>
<dbReference type="Gene3D" id="3.30.830.10">
    <property type="entry name" value="Metalloenzyme, LuxS/M16 peptidase-like"/>
    <property type="match status" value="1"/>
</dbReference>
<name>A0A068VIH2_COFCA</name>
<dbReference type="GO" id="GO:0004222">
    <property type="term" value="F:metalloendopeptidase activity"/>
    <property type="evidence" value="ECO:0007669"/>
    <property type="project" value="TreeGrafter"/>
</dbReference>
<protein>
    <submittedName>
        <fullName evidence="4">DH200=94 genomic scaffold, scaffold_510</fullName>
    </submittedName>
</protein>
<dbReference type="EMBL" id="HG739594">
    <property type="protein sequence ID" value="CDP19473.1"/>
    <property type="molecule type" value="Genomic_DNA"/>
</dbReference>
<dbReference type="Proteomes" id="UP000295252">
    <property type="component" value="Unassembled WGS sequence"/>
</dbReference>
<dbReference type="GO" id="GO:0046872">
    <property type="term" value="F:metal ion binding"/>
    <property type="evidence" value="ECO:0007669"/>
    <property type="project" value="UniProtKB-KW"/>
</dbReference>
<dbReference type="Gramene" id="CDP19473">
    <property type="protein sequence ID" value="CDP19473"/>
    <property type="gene ID" value="GSCOC_T00010575001"/>
</dbReference>
<evidence type="ECO:0000313" key="5">
    <source>
        <dbReference type="Proteomes" id="UP000295252"/>
    </source>
</evidence>
<accession>A0A068VIH2</accession>
<feature type="domain" description="Peptidase M16 C-terminal" evidence="2">
    <location>
        <begin position="80"/>
        <end position="173"/>
    </location>
</feature>
<gene>
    <name evidence="4" type="ORF">GSCOC_T00010575001</name>
</gene>
<dbReference type="GO" id="GO:0005829">
    <property type="term" value="C:cytosol"/>
    <property type="evidence" value="ECO:0007669"/>
    <property type="project" value="TreeGrafter"/>
</dbReference>
<feature type="domain" description="Peptidase M16 middle/third" evidence="3">
    <location>
        <begin position="21"/>
        <end position="75"/>
    </location>
</feature>
<keyword evidence="5" id="KW-1185">Reference proteome</keyword>
<evidence type="ECO:0000259" key="2">
    <source>
        <dbReference type="Pfam" id="PF05193"/>
    </source>
</evidence>
<evidence type="ECO:0000259" key="3">
    <source>
        <dbReference type="Pfam" id="PF16187"/>
    </source>
</evidence>
<dbReference type="PhylomeDB" id="A0A068VIH2"/>
<keyword evidence="1" id="KW-0479">Metal-binding</keyword>
<dbReference type="Pfam" id="PF16187">
    <property type="entry name" value="Peptidase_M16_M"/>
    <property type="match status" value="1"/>
</dbReference>
<dbReference type="InterPro" id="IPR011249">
    <property type="entry name" value="Metalloenz_LuxS/M16"/>
</dbReference>
<dbReference type="STRING" id="49390.A0A068VIH2"/>
<dbReference type="GO" id="GO:0051603">
    <property type="term" value="P:proteolysis involved in protein catabolic process"/>
    <property type="evidence" value="ECO:0007669"/>
    <property type="project" value="TreeGrafter"/>
</dbReference>
<dbReference type="InterPro" id="IPR032632">
    <property type="entry name" value="Peptidase_M16_M"/>
</dbReference>
<dbReference type="SUPFAM" id="SSF63411">
    <property type="entry name" value="LuxS/MPP-like metallohydrolase"/>
    <property type="match status" value="1"/>
</dbReference>
<dbReference type="GO" id="GO:0005739">
    <property type="term" value="C:mitochondrion"/>
    <property type="evidence" value="ECO:0007669"/>
    <property type="project" value="TreeGrafter"/>
</dbReference>
<evidence type="ECO:0000313" key="4">
    <source>
        <dbReference type="EMBL" id="CDP19473.1"/>
    </source>
</evidence>
<reference evidence="5" key="1">
    <citation type="journal article" date="2014" name="Science">
        <title>The coffee genome provides insight into the convergent evolution of caffeine biosynthesis.</title>
        <authorList>
            <person name="Denoeud F."/>
            <person name="Carretero-Paulet L."/>
            <person name="Dereeper A."/>
            <person name="Droc G."/>
            <person name="Guyot R."/>
            <person name="Pietrella M."/>
            <person name="Zheng C."/>
            <person name="Alberti A."/>
            <person name="Anthony F."/>
            <person name="Aprea G."/>
            <person name="Aury J.M."/>
            <person name="Bento P."/>
            <person name="Bernard M."/>
            <person name="Bocs S."/>
            <person name="Campa C."/>
            <person name="Cenci A."/>
            <person name="Combes M.C."/>
            <person name="Crouzillat D."/>
            <person name="Da Silva C."/>
            <person name="Daddiego L."/>
            <person name="De Bellis F."/>
            <person name="Dussert S."/>
            <person name="Garsmeur O."/>
            <person name="Gayraud T."/>
            <person name="Guignon V."/>
            <person name="Jahn K."/>
            <person name="Jamilloux V."/>
            <person name="Joet T."/>
            <person name="Labadie K."/>
            <person name="Lan T."/>
            <person name="Leclercq J."/>
            <person name="Lepelley M."/>
            <person name="Leroy T."/>
            <person name="Li L.T."/>
            <person name="Librado P."/>
            <person name="Lopez L."/>
            <person name="Munoz A."/>
            <person name="Noel B."/>
            <person name="Pallavicini A."/>
            <person name="Perrotta G."/>
            <person name="Poncet V."/>
            <person name="Pot D."/>
            <person name="Priyono X."/>
            <person name="Rigoreau M."/>
            <person name="Rouard M."/>
            <person name="Rozas J."/>
            <person name="Tranchant-Dubreuil C."/>
            <person name="VanBuren R."/>
            <person name="Zhang Q."/>
            <person name="Andrade A.C."/>
            <person name="Argout X."/>
            <person name="Bertrand B."/>
            <person name="de Kochko A."/>
            <person name="Graziosi G."/>
            <person name="Henry R.J."/>
            <person name="Jayarama X."/>
            <person name="Ming R."/>
            <person name="Nagai C."/>
            <person name="Rounsley S."/>
            <person name="Sankoff D."/>
            <person name="Giuliano G."/>
            <person name="Albert V.A."/>
            <person name="Wincker P."/>
            <person name="Lashermes P."/>
        </authorList>
    </citation>
    <scope>NUCLEOTIDE SEQUENCE [LARGE SCALE GENOMIC DNA]</scope>
    <source>
        <strain evidence="5">cv. DH200-94</strain>
    </source>
</reference>
<dbReference type="PANTHER" id="PTHR43690:SF18">
    <property type="entry name" value="INSULIN-DEGRADING ENZYME-RELATED"/>
    <property type="match status" value="1"/>
</dbReference>
<proteinExistence type="predicted"/>
<dbReference type="InParanoid" id="A0A068VIH2"/>
<dbReference type="OrthoDB" id="952271at2759"/>
<dbReference type="InterPro" id="IPR050626">
    <property type="entry name" value="Peptidase_M16"/>
</dbReference>
<evidence type="ECO:0000256" key="1">
    <source>
        <dbReference type="ARBA" id="ARBA00022723"/>
    </source>
</evidence>